<evidence type="ECO:0000313" key="1">
    <source>
        <dbReference type="EMBL" id="CAA9215177.1"/>
    </source>
</evidence>
<accession>A0A6J4H5Y3</accession>
<proteinExistence type="predicted"/>
<reference evidence="1" key="1">
    <citation type="submission" date="2020-02" db="EMBL/GenBank/DDBJ databases">
        <authorList>
            <person name="Meier V. D."/>
        </authorList>
    </citation>
    <scope>NUCLEOTIDE SEQUENCE</scope>
    <source>
        <strain evidence="1">AVDCRST_MAG56</strain>
    </source>
</reference>
<organism evidence="1">
    <name type="scientific">uncultured Cytophagales bacterium</name>
    <dbReference type="NCBI Taxonomy" id="158755"/>
    <lineage>
        <taxon>Bacteria</taxon>
        <taxon>Pseudomonadati</taxon>
        <taxon>Bacteroidota</taxon>
        <taxon>Sphingobacteriia</taxon>
        <taxon>Sphingobacteriales</taxon>
        <taxon>environmental samples</taxon>
    </lineage>
</organism>
<name>A0A6J4H5Y3_9SPHI</name>
<protein>
    <submittedName>
        <fullName evidence="1">Uncharacterized protein</fullName>
    </submittedName>
</protein>
<sequence>MLFTRKGLRQLAICFVTAAPGTADFLKVLGDVRYFYFIENFRPDAAGKQPFVNPCAKPRSGRLSLFSE</sequence>
<dbReference type="AlphaFoldDB" id="A0A6J4H5Y3"/>
<dbReference type="EMBL" id="CADCTQ010000015">
    <property type="protein sequence ID" value="CAA9215177.1"/>
    <property type="molecule type" value="Genomic_DNA"/>
</dbReference>
<gene>
    <name evidence="1" type="ORF">AVDCRST_MAG56-110</name>
</gene>